<accession>A0A0N5B1E6</accession>
<evidence type="ECO:0000313" key="2">
    <source>
        <dbReference type="WBParaSite" id="SMUV_0001110901-mRNA-1"/>
    </source>
</evidence>
<proteinExistence type="predicted"/>
<dbReference type="AlphaFoldDB" id="A0A0N5B1E6"/>
<sequence>MPRKSALVKREALYAFFLEYVRNGGNGSAAYKKIHPDVSTNTAKARACQIIKNNPEMLDKVRQDLEFANKNKIMDIQARKEWLTDVILQRKDDVVCGIKDRLSALRELNKMDGVTGSDEAKVKVTITPEEQKETYRELLDNQFNVIDGEFDEKEDEAS</sequence>
<dbReference type="Proteomes" id="UP000046393">
    <property type="component" value="Unplaced"/>
</dbReference>
<name>A0A0N5B1E6_9BILA</name>
<dbReference type="WBParaSite" id="SMUV_0001110901-mRNA-1">
    <property type="protein sequence ID" value="SMUV_0001110901-mRNA-1"/>
    <property type="gene ID" value="SMUV_0001110901"/>
</dbReference>
<evidence type="ECO:0000313" key="1">
    <source>
        <dbReference type="Proteomes" id="UP000046393"/>
    </source>
</evidence>
<reference evidence="2" key="1">
    <citation type="submission" date="2017-02" db="UniProtKB">
        <authorList>
            <consortium name="WormBaseParasite"/>
        </authorList>
    </citation>
    <scope>IDENTIFICATION</scope>
</reference>
<organism evidence="1 2">
    <name type="scientific">Syphacia muris</name>
    <dbReference type="NCBI Taxonomy" id="451379"/>
    <lineage>
        <taxon>Eukaryota</taxon>
        <taxon>Metazoa</taxon>
        <taxon>Ecdysozoa</taxon>
        <taxon>Nematoda</taxon>
        <taxon>Chromadorea</taxon>
        <taxon>Rhabditida</taxon>
        <taxon>Spirurina</taxon>
        <taxon>Oxyuridomorpha</taxon>
        <taxon>Oxyuroidea</taxon>
        <taxon>Oxyuridae</taxon>
        <taxon>Syphacia</taxon>
    </lineage>
</organism>
<protein>
    <submittedName>
        <fullName evidence="2">Terminase small subunit</fullName>
    </submittedName>
</protein>
<keyword evidence="1" id="KW-1185">Reference proteome</keyword>